<dbReference type="Gene3D" id="6.10.340.10">
    <property type="match status" value="1"/>
</dbReference>
<evidence type="ECO:0000256" key="2">
    <source>
        <dbReference type="ARBA" id="ARBA00022475"/>
    </source>
</evidence>
<evidence type="ECO:0000313" key="11">
    <source>
        <dbReference type="EMBL" id="GGB47408.1"/>
    </source>
</evidence>
<keyword evidence="2" id="KW-1003">Cell membrane</keyword>
<dbReference type="PANTHER" id="PTHR32089">
    <property type="entry name" value="METHYL-ACCEPTING CHEMOTAXIS PROTEIN MCPB"/>
    <property type="match status" value="1"/>
</dbReference>
<feature type="transmembrane region" description="Helical" evidence="8">
    <location>
        <begin position="30"/>
        <end position="52"/>
    </location>
</feature>
<keyword evidence="8" id="KW-1133">Transmembrane helix</keyword>
<accession>A0A9W5X5W1</accession>
<protein>
    <submittedName>
        <fullName evidence="11">Sensory transducer protein YvaQ</fullName>
    </submittedName>
</protein>
<dbReference type="GO" id="GO:0006935">
    <property type="term" value="P:chemotaxis"/>
    <property type="evidence" value="ECO:0007669"/>
    <property type="project" value="InterPro"/>
</dbReference>
<dbReference type="PRINTS" id="PR00260">
    <property type="entry name" value="CHEMTRNSDUCR"/>
</dbReference>
<dbReference type="SMART" id="SM00283">
    <property type="entry name" value="MA"/>
    <property type="match status" value="1"/>
</dbReference>
<dbReference type="PANTHER" id="PTHR32089:SF114">
    <property type="entry name" value="METHYL-ACCEPTING CHEMOTAXIS PROTEIN MCPB"/>
    <property type="match status" value="1"/>
</dbReference>
<dbReference type="Pfam" id="PF00015">
    <property type="entry name" value="MCPsignal"/>
    <property type="match status" value="1"/>
</dbReference>
<keyword evidence="12" id="KW-1185">Reference proteome</keyword>
<gene>
    <name evidence="11" type="primary">yvaQ</name>
    <name evidence="11" type="ORF">GCM10011409_26100</name>
</gene>
<keyword evidence="4 6" id="KW-0807">Transducer</keyword>
<evidence type="ECO:0000313" key="12">
    <source>
        <dbReference type="Proteomes" id="UP000621492"/>
    </source>
</evidence>
<feature type="domain" description="HAMP" evidence="10">
    <location>
        <begin position="225"/>
        <end position="278"/>
    </location>
</feature>
<feature type="transmembrane region" description="Helical" evidence="8">
    <location>
        <begin position="200"/>
        <end position="223"/>
    </location>
</feature>
<dbReference type="Proteomes" id="UP000621492">
    <property type="component" value="Unassembled WGS sequence"/>
</dbReference>
<dbReference type="PROSITE" id="PS50111">
    <property type="entry name" value="CHEMOTAXIS_TRANSDUC_2"/>
    <property type="match status" value="1"/>
</dbReference>
<dbReference type="PROSITE" id="PS50885">
    <property type="entry name" value="HAMP"/>
    <property type="match status" value="1"/>
</dbReference>
<dbReference type="GO" id="GO:0005886">
    <property type="term" value="C:plasma membrane"/>
    <property type="evidence" value="ECO:0007669"/>
    <property type="project" value="UniProtKB-SubCell"/>
</dbReference>
<dbReference type="CDD" id="cd11386">
    <property type="entry name" value="MCP_signal"/>
    <property type="match status" value="1"/>
</dbReference>
<dbReference type="InterPro" id="IPR004090">
    <property type="entry name" value="Chemotax_Me-accpt_rcpt"/>
</dbReference>
<comment type="subcellular location">
    <subcellularLocation>
        <location evidence="1">Cell membrane</location>
    </subcellularLocation>
</comment>
<sequence>MKKGKSAKPKTKKQTMKNRRWHNIKIGQKYLTVFMITVVLFIVAGAVVYFQLYKSQQDIDAIDQRSDRANDIAKMAELIQTKDVQIADFIVTGNEMYIAEFVEYQKQFNALEEKIEPKMDTAKQKKIFAEVKKADEKVNDMFLNDIAAAVHTEQAYMSQSLRDQSSTLRMKNTERMGELMEIVDHTQKQAVENAKAGINYSIISLAIAIIVAIGIGVLLMFVISRRITANLQKVVTVTTEVANGNLLTESVHYQGKDEVGQLSAAVNQMKENIRTILFKVAEASESVSSRSKELTQSANEVKEGNEQIATTMEEISAGAETQANSASDLSENMNDFVQKVQHSEQNGKEIAKKSDDVLGLTYEGTNLMQRSVTQMKQIDAIVTEAVDKVQGLDKQSDQVSKLVLVIKDIADQTNLLALNAAIEAARAGEHGKGFAVVADEVKKLAEQVTASVKEITKIVTNIQNETDQVVESLNSGYNEVKEGTKQIQTTGKNFQSINNAVLDMVEKISEISSNLMDIADNSNDMNNLIEEIASVSEESAAGVEQAAASAQQTSSSMEEVSNSADELAKLAEQLNEELKVFKL</sequence>
<dbReference type="AlphaFoldDB" id="A0A9W5X5W1"/>
<evidence type="ECO:0000256" key="4">
    <source>
        <dbReference type="ARBA" id="ARBA00023224"/>
    </source>
</evidence>
<comment type="similarity">
    <text evidence="5">Belongs to the methyl-accepting chemotaxis (MCP) protein family.</text>
</comment>
<name>A0A9W5X5W1_9BACI</name>
<evidence type="ECO:0000259" key="10">
    <source>
        <dbReference type="PROSITE" id="PS50885"/>
    </source>
</evidence>
<organism evidence="11 12">
    <name type="scientific">Lentibacillus populi</name>
    <dbReference type="NCBI Taxonomy" id="1827502"/>
    <lineage>
        <taxon>Bacteria</taxon>
        <taxon>Bacillati</taxon>
        <taxon>Bacillota</taxon>
        <taxon>Bacilli</taxon>
        <taxon>Bacillales</taxon>
        <taxon>Bacillaceae</taxon>
        <taxon>Lentibacillus</taxon>
    </lineage>
</organism>
<dbReference type="EMBL" id="BMJD01000021">
    <property type="protein sequence ID" value="GGB47408.1"/>
    <property type="molecule type" value="Genomic_DNA"/>
</dbReference>
<reference evidence="11" key="1">
    <citation type="journal article" date="2014" name="Int. J. Syst. Evol. Microbiol.">
        <title>Complete genome sequence of Corynebacterium casei LMG S-19264T (=DSM 44701T), isolated from a smear-ripened cheese.</title>
        <authorList>
            <consortium name="US DOE Joint Genome Institute (JGI-PGF)"/>
            <person name="Walter F."/>
            <person name="Albersmeier A."/>
            <person name="Kalinowski J."/>
            <person name="Ruckert C."/>
        </authorList>
    </citation>
    <scope>NUCLEOTIDE SEQUENCE</scope>
    <source>
        <strain evidence="11">CGMCC 1.15454</strain>
    </source>
</reference>
<evidence type="ECO:0000259" key="9">
    <source>
        <dbReference type="PROSITE" id="PS50111"/>
    </source>
</evidence>
<feature type="region of interest" description="Disordered" evidence="7">
    <location>
        <begin position="543"/>
        <end position="564"/>
    </location>
</feature>
<proteinExistence type="inferred from homology"/>
<evidence type="ECO:0000256" key="1">
    <source>
        <dbReference type="ARBA" id="ARBA00004236"/>
    </source>
</evidence>
<evidence type="ECO:0000256" key="5">
    <source>
        <dbReference type="ARBA" id="ARBA00029447"/>
    </source>
</evidence>
<dbReference type="InterPro" id="IPR004089">
    <property type="entry name" value="MCPsignal_dom"/>
</dbReference>
<dbReference type="Gene3D" id="1.10.287.950">
    <property type="entry name" value="Methyl-accepting chemotaxis protein"/>
    <property type="match status" value="1"/>
</dbReference>
<dbReference type="InterPro" id="IPR003660">
    <property type="entry name" value="HAMP_dom"/>
</dbReference>
<evidence type="ECO:0000256" key="8">
    <source>
        <dbReference type="SAM" id="Phobius"/>
    </source>
</evidence>
<evidence type="ECO:0000256" key="6">
    <source>
        <dbReference type="PROSITE-ProRule" id="PRU00284"/>
    </source>
</evidence>
<dbReference type="SUPFAM" id="SSF58104">
    <property type="entry name" value="Methyl-accepting chemotaxis protein (MCP) signaling domain"/>
    <property type="match status" value="1"/>
</dbReference>
<dbReference type="Pfam" id="PF00672">
    <property type="entry name" value="HAMP"/>
    <property type="match status" value="1"/>
</dbReference>
<feature type="domain" description="Methyl-accepting transducer" evidence="9">
    <location>
        <begin position="297"/>
        <end position="547"/>
    </location>
</feature>
<evidence type="ECO:0000256" key="7">
    <source>
        <dbReference type="SAM" id="MobiDB-lite"/>
    </source>
</evidence>
<feature type="compositionally biased region" description="Low complexity" evidence="7">
    <location>
        <begin position="543"/>
        <end position="556"/>
    </location>
</feature>
<dbReference type="RefSeq" id="WP_088051154.1">
    <property type="nucleotide sequence ID" value="NZ_BMJD01000021.1"/>
</dbReference>
<dbReference type="SMART" id="SM00304">
    <property type="entry name" value="HAMP"/>
    <property type="match status" value="1"/>
</dbReference>
<dbReference type="CDD" id="cd06225">
    <property type="entry name" value="HAMP"/>
    <property type="match status" value="1"/>
</dbReference>
<evidence type="ECO:0000256" key="3">
    <source>
        <dbReference type="ARBA" id="ARBA00023136"/>
    </source>
</evidence>
<dbReference type="GO" id="GO:0004888">
    <property type="term" value="F:transmembrane signaling receptor activity"/>
    <property type="evidence" value="ECO:0007669"/>
    <property type="project" value="InterPro"/>
</dbReference>
<keyword evidence="3 8" id="KW-0472">Membrane</keyword>
<keyword evidence="8" id="KW-0812">Transmembrane</keyword>
<comment type="caution">
    <text evidence="11">The sequence shown here is derived from an EMBL/GenBank/DDBJ whole genome shotgun (WGS) entry which is preliminary data.</text>
</comment>
<reference evidence="11" key="2">
    <citation type="submission" date="2020-09" db="EMBL/GenBank/DDBJ databases">
        <authorList>
            <person name="Sun Q."/>
            <person name="Zhou Y."/>
        </authorList>
    </citation>
    <scope>NUCLEOTIDE SEQUENCE</scope>
    <source>
        <strain evidence="11">CGMCC 1.15454</strain>
    </source>
</reference>
<dbReference type="GO" id="GO:0007165">
    <property type="term" value="P:signal transduction"/>
    <property type="evidence" value="ECO:0007669"/>
    <property type="project" value="UniProtKB-KW"/>
</dbReference>